<dbReference type="InterPro" id="IPR007112">
    <property type="entry name" value="Expansin/allergen_DPBB_dom"/>
</dbReference>
<evidence type="ECO:0000313" key="3">
    <source>
        <dbReference type="Proteomes" id="UP000653305"/>
    </source>
</evidence>
<evidence type="ECO:0000259" key="1">
    <source>
        <dbReference type="PROSITE" id="PS50842"/>
    </source>
</evidence>
<dbReference type="SMART" id="SM00837">
    <property type="entry name" value="DPBB_1"/>
    <property type="match status" value="1"/>
</dbReference>
<gene>
    <name evidence="2" type="ORF">PHJA_001723900</name>
</gene>
<dbReference type="Proteomes" id="UP000653305">
    <property type="component" value="Unassembled WGS sequence"/>
</dbReference>
<name>A0A830C4Z5_9LAMI</name>
<dbReference type="InterPro" id="IPR036908">
    <property type="entry name" value="RlpA-like_sf"/>
</dbReference>
<organism evidence="2 3">
    <name type="scientific">Phtheirospermum japonicum</name>
    <dbReference type="NCBI Taxonomy" id="374723"/>
    <lineage>
        <taxon>Eukaryota</taxon>
        <taxon>Viridiplantae</taxon>
        <taxon>Streptophyta</taxon>
        <taxon>Embryophyta</taxon>
        <taxon>Tracheophyta</taxon>
        <taxon>Spermatophyta</taxon>
        <taxon>Magnoliopsida</taxon>
        <taxon>eudicotyledons</taxon>
        <taxon>Gunneridae</taxon>
        <taxon>Pentapetalae</taxon>
        <taxon>asterids</taxon>
        <taxon>lamiids</taxon>
        <taxon>Lamiales</taxon>
        <taxon>Orobanchaceae</taxon>
        <taxon>Orobanchaceae incertae sedis</taxon>
        <taxon>Phtheirospermum</taxon>
    </lineage>
</organism>
<dbReference type="AlphaFoldDB" id="A0A830C4Z5"/>
<evidence type="ECO:0000313" key="2">
    <source>
        <dbReference type="EMBL" id="GFP95797.1"/>
    </source>
</evidence>
<dbReference type="OrthoDB" id="587249at2759"/>
<protein>
    <submittedName>
        <fullName evidence="2">Eg45-like domain containing protein 2</fullName>
    </submittedName>
</protein>
<sequence>MSYFVVVSKALWDNGAACGRTYKLRCLSGKNRPCINKIISVKVVDLCKPSPCPSTMLLSTDAFAAISRYPKAKINILYDQ</sequence>
<dbReference type="CDD" id="cd22269">
    <property type="entry name" value="DPBB_EG45-like"/>
    <property type="match status" value="1"/>
</dbReference>
<dbReference type="InterPro" id="IPR009009">
    <property type="entry name" value="RlpA-like_DPBB"/>
</dbReference>
<accession>A0A830C4Z5</accession>
<dbReference type="EMBL" id="BMAC01000406">
    <property type="protein sequence ID" value="GFP95797.1"/>
    <property type="molecule type" value="Genomic_DNA"/>
</dbReference>
<keyword evidence="3" id="KW-1185">Reference proteome</keyword>
<dbReference type="PROSITE" id="PS50842">
    <property type="entry name" value="EXPANSIN_EG45"/>
    <property type="match status" value="1"/>
</dbReference>
<dbReference type="PANTHER" id="PTHR47480:SF6">
    <property type="entry name" value="EXPANSIN-LIKE EG45 DOMAIN-CONTAINING PROTEIN"/>
    <property type="match status" value="1"/>
</dbReference>
<dbReference type="Gene3D" id="2.40.40.10">
    <property type="entry name" value="RlpA-like domain"/>
    <property type="match status" value="1"/>
</dbReference>
<dbReference type="Pfam" id="PF03330">
    <property type="entry name" value="DPBB_1"/>
    <property type="match status" value="1"/>
</dbReference>
<reference evidence="2" key="1">
    <citation type="submission" date="2020-07" db="EMBL/GenBank/DDBJ databases">
        <title>Ethylene signaling mediates host invasion by parasitic plants.</title>
        <authorList>
            <person name="Yoshida S."/>
        </authorList>
    </citation>
    <scope>NUCLEOTIDE SEQUENCE</scope>
    <source>
        <strain evidence="2">Okayama</strain>
    </source>
</reference>
<dbReference type="SUPFAM" id="SSF50685">
    <property type="entry name" value="Barwin-like endoglucanases"/>
    <property type="match status" value="1"/>
</dbReference>
<feature type="domain" description="Expansin-like EG45" evidence="1">
    <location>
        <begin position="1"/>
        <end position="80"/>
    </location>
</feature>
<proteinExistence type="predicted"/>
<comment type="caution">
    <text evidence="2">The sequence shown here is derived from an EMBL/GenBank/DDBJ whole genome shotgun (WGS) entry which is preliminary data.</text>
</comment>
<dbReference type="PANTHER" id="PTHR47480">
    <property type="entry name" value="EG45-LIKE DOMAIN CONTAINING PROTEIN"/>
    <property type="match status" value="1"/>
</dbReference>